<dbReference type="GO" id="GO:0043565">
    <property type="term" value="F:sequence-specific DNA binding"/>
    <property type="evidence" value="ECO:0007669"/>
    <property type="project" value="InterPro"/>
</dbReference>
<sequence length="210" mass="24073">MALVRGAKKINLLLNKIIMPLNQKYFKTLSTVFADWEKSRRSVQEASANALQKAKQAIFSFHRNNWKEAEVLLKTALENIKIAGKLQEKSIATDDEGIFKSSLEEYAEAELFRQFLYKETIGPIKNLEISPETYMGGLADLVGEIQRYAMKMATERNFSELTRAEKVTEEIMGAILSFNFTGYLRTKFDQAKGARRKIEEIAYEVSLRQK</sequence>
<organism evidence="1 2">
    <name type="scientific">Candidatus Magasanikbacteria bacterium GW2011_GWA2_42_32</name>
    <dbReference type="NCBI Taxonomy" id="1619039"/>
    <lineage>
        <taxon>Bacteria</taxon>
        <taxon>Candidatus Magasanikiibacteriota</taxon>
    </lineage>
</organism>
<reference evidence="1 2" key="1">
    <citation type="journal article" date="2015" name="Nature">
        <title>rRNA introns, odd ribosomes, and small enigmatic genomes across a large radiation of phyla.</title>
        <authorList>
            <person name="Brown C.T."/>
            <person name="Hug L.A."/>
            <person name="Thomas B.C."/>
            <person name="Sharon I."/>
            <person name="Castelle C.J."/>
            <person name="Singh A."/>
            <person name="Wilkins M.J."/>
            <person name="Williams K.H."/>
            <person name="Banfield J.F."/>
        </authorList>
    </citation>
    <scope>NUCLEOTIDE SEQUENCE [LARGE SCALE GENOMIC DNA]</scope>
</reference>
<dbReference type="Proteomes" id="UP000034837">
    <property type="component" value="Unassembled WGS sequence"/>
</dbReference>
<protein>
    <submittedName>
        <fullName evidence="1">Translin</fullName>
    </submittedName>
</protein>
<evidence type="ECO:0000313" key="1">
    <source>
        <dbReference type="EMBL" id="KKS57485.1"/>
    </source>
</evidence>
<evidence type="ECO:0000313" key="2">
    <source>
        <dbReference type="Proteomes" id="UP000034837"/>
    </source>
</evidence>
<proteinExistence type="predicted"/>
<name>A0A0G1A8Y1_9BACT</name>
<dbReference type="Gene3D" id="1.20.58.2140">
    <property type="match status" value="1"/>
</dbReference>
<comment type="caution">
    <text evidence="1">The sequence shown here is derived from an EMBL/GenBank/DDBJ whole genome shotgun (WGS) entry which is preliminary data.</text>
</comment>
<gene>
    <name evidence="1" type="ORF">UV20_C0001G0125</name>
</gene>
<dbReference type="SUPFAM" id="SSF74784">
    <property type="entry name" value="Translin"/>
    <property type="match status" value="1"/>
</dbReference>
<accession>A0A0G1A8Y1</accession>
<dbReference type="InterPro" id="IPR002848">
    <property type="entry name" value="Translin_fam"/>
</dbReference>
<dbReference type="EMBL" id="LCDO01000001">
    <property type="protein sequence ID" value="KKS57485.1"/>
    <property type="molecule type" value="Genomic_DNA"/>
</dbReference>
<dbReference type="AlphaFoldDB" id="A0A0G1A8Y1"/>
<dbReference type="Pfam" id="PF01997">
    <property type="entry name" value="Translin"/>
    <property type="match status" value="1"/>
</dbReference>
<dbReference type="InterPro" id="IPR036081">
    <property type="entry name" value="Translin_sf"/>
</dbReference>
<dbReference type="PANTHER" id="PTHR10741">
    <property type="entry name" value="TRANSLIN AND TRANSLIN ASSOCIATED PROTEIN X"/>
    <property type="match status" value="1"/>
</dbReference>
<dbReference type="CDD" id="cd14820">
    <property type="entry name" value="TRAX"/>
    <property type="match status" value="1"/>
</dbReference>